<evidence type="ECO:0000313" key="4">
    <source>
        <dbReference type="Proteomes" id="UP000008963"/>
    </source>
</evidence>
<dbReference type="GO" id="GO:0009244">
    <property type="term" value="P:lipopolysaccharide core region biosynthetic process"/>
    <property type="evidence" value="ECO:0007669"/>
    <property type="project" value="TreeGrafter"/>
</dbReference>
<dbReference type="STRING" id="862908.BMS_0090"/>
<gene>
    <name evidence="3" type="ordered locus">BMS_0090</name>
</gene>
<evidence type="ECO:0000256" key="2">
    <source>
        <dbReference type="ARBA" id="ARBA00022679"/>
    </source>
</evidence>
<keyword evidence="4" id="KW-1185">Reference proteome</keyword>
<dbReference type="PANTHER" id="PTHR30160">
    <property type="entry name" value="TETRAACYLDISACCHARIDE 4'-KINASE-RELATED"/>
    <property type="match status" value="1"/>
</dbReference>
<dbReference type="SUPFAM" id="SSF53756">
    <property type="entry name" value="UDP-Glycosyltransferase/glycogen phosphorylase"/>
    <property type="match status" value="1"/>
</dbReference>
<dbReference type="InterPro" id="IPR051199">
    <property type="entry name" value="LPS_LOS_Heptosyltrfase"/>
</dbReference>
<keyword evidence="1" id="KW-0328">Glycosyltransferase</keyword>
<dbReference type="Proteomes" id="UP000008963">
    <property type="component" value="Chromosome"/>
</dbReference>
<dbReference type="Gene3D" id="3.40.50.2000">
    <property type="entry name" value="Glycogen Phosphorylase B"/>
    <property type="match status" value="2"/>
</dbReference>
<dbReference type="EMBL" id="FQ312005">
    <property type="protein sequence ID" value="CBW25030.1"/>
    <property type="molecule type" value="Genomic_DNA"/>
</dbReference>
<evidence type="ECO:0000313" key="3">
    <source>
        <dbReference type="EMBL" id="CBW25030.1"/>
    </source>
</evidence>
<dbReference type="RefSeq" id="WP_014242819.1">
    <property type="nucleotide sequence ID" value="NC_016620.1"/>
</dbReference>
<dbReference type="AlphaFoldDB" id="E1X274"/>
<name>E1X274_HALMS</name>
<dbReference type="CAZy" id="GT9">
    <property type="family name" value="Glycosyltransferase Family 9"/>
</dbReference>
<dbReference type="PATRIC" id="fig|862908.3.peg.87"/>
<dbReference type="HOGENOM" id="CLU_032383_0_0_7"/>
<dbReference type="eggNOG" id="COG0859">
    <property type="taxonomic scope" value="Bacteria"/>
</dbReference>
<evidence type="ECO:0008006" key="5">
    <source>
        <dbReference type="Google" id="ProtNLM"/>
    </source>
</evidence>
<accession>E1X274</accession>
<dbReference type="PANTHER" id="PTHR30160:SF1">
    <property type="entry name" value="LIPOPOLYSACCHARIDE 1,2-N-ACETYLGLUCOSAMINETRANSFERASE-RELATED"/>
    <property type="match status" value="1"/>
</dbReference>
<evidence type="ECO:0000256" key="1">
    <source>
        <dbReference type="ARBA" id="ARBA00022676"/>
    </source>
</evidence>
<reference evidence="4" key="1">
    <citation type="journal article" date="2013" name="ISME J.">
        <title>A small predatory core genome in the divergent marine Bacteriovorax marinus SJ and the terrestrial Bdellovibrio bacteriovorus.</title>
        <authorList>
            <person name="Crossman L.C."/>
            <person name="Chen H."/>
            <person name="Cerdeno-Tarraga A.M."/>
            <person name="Brooks K."/>
            <person name="Quail M.A."/>
            <person name="Pineiro S.A."/>
            <person name="Hobley L."/>
            <person name="Sockett R.E."/>
            <person name="Bentley S.D."/>
            <person name="Parkhill J."/>
            <person name="Williams H.N."/>
            <person name="Stine O.C."/>
        </authorList>
    </citation>
    <scope>NUCLEOTIDE SEQUENCE [LARGE SCALE GENOMIC DNA]</scope>
    <source>
        <strain evidence="4">ATCC BAA-682 / DSM 15412 / SJ</strain>
    </source>
</reference>
<sequence length="567" mass="64330">MVTAKESNDIPPQEAKKTIAIVQILRLGDIIQTIQTAKSLREQHGDKYQLLLIARKQFATPLKSLIDEVFDECITVDLKDLVLKSDKVNLENTQKNIKALTSKINSHHIDVCINLSYSKTANYLMSIIDAKHRIGPFYDQAANIVIKDKWSQYLYANVLETSLNSYNLVDLYKLIIGITPKENTENAIKRSARNKVFVHPFASDKKKVWSEGKWVEVLFKFLKDNEEKSVHLVGAKGDLDAATKILNNPLLASYKERIHNLVGNKSIGELKDLLDDDSMFIGHDSMVSHLASLKRVPIITISLGPVRTSETVPYIAGAYNLSPQTKCFPCKPDTACDFYQCHADIPYQPVNEVLSQVARGEEVTNDSLNKALSHFHLNSININKTSYNSLGILSLEPVLENEASYEDTLKKFFEITWCFLINELEGKNPIPKISDKTHQKLLKDMQGLQQLFELCEFGKKYSRYILEEISAETPNLNKIKEFSKKVDEIDRLSDIISETYPQLSPIINYGKVSRANLHGENLVELTESSFYSFHDQSSATSVMYELCERTLTLNQKNKNSNNQTTIR</sequence>
<dbReference type="OrthoDB" id="9797795at2"/>
<dbReference type="InterPro" id="IPR002201">
    <property type="entry name" value="Glyco_trans_9"/>
</dbReference>
<protein>
    <recommendedName>
        <fullName evidence="5">Heptosyltransferase</fullName>
    </recommendedName>
</protein>
<dbReference type="GO" id="GO:0005829">
    <property type="term" value="C:cytosol"/>
    <property type="evidence" value="ECO:0007669"/>
    <property type="project" value="TreeGrafter"/>
</dbReference>
<dbReference type="GO" id="GO:0008713">
    <property type="term" value="F:ADP-heptose-lipopolysaccharide heptosyltransferase activity"/>
    <property type="evidence" value="ECO:0007669"/>
    <property type="project" value="TreeGrafter"/>
</dbReference>
<proteinExistence type="predicted"/>
<dbReference type="KEGG" id="bmx:BMS_0090"/>
<keyword evidence="2" id="KW-0808">Transferase</keyword>
<dbReference type="Pfam" id="PF01075">
    <property type="entry name" value="Glyco_transf_9"/>
    <property type="match status" value="1"/>
</dbReference>
<organism evidence="3 4">
    <name type="scientific">Halobacteriovorax marinus (strain ATCC BAA-682 / DSM 15412 / SJ)</name>
    <name type="common">Bacteriovorax marinus</name>
    <dbReference type="NCBI Taxonomy" id="862908"/>
    <lineage>
        <taxon>Bacteria</taxon>
        <taxon>Pseudomonadati</taxon>
        <taxon>Bdellovibrionota</taxon>
        <taxon>Bacteriovoracia</taxon>
        <taxon>Bacteriovoracales</taxon>
        <taxon>Halobacteriovoraceae</taxon>
        <taxon>Halobacteriovorax</taxon>
    </lineage>
</organism>
<dbReference type="CDD" id="cd03789">
    <property type="entry name" value="GT9_LPS_heptosyltransferase"/>
    <property type="match status" value="1"/>
</dbReference>